<evidence type="ECO:0000313" key="3">
    <source>
        <dbReference type="Proteomes" id="UP000193978"/>
    </source>
</evidence>
<name>A0A1W6MUW3_9HYPH</name>
<feature type="domain" description="SnoaL-like" evidence="1">
    <location>
        <begin position="27"/>
        <end position="127"/>
    </location>
</feature>
<evidence type="ECO:0000313" key="2">
    <source>
        <dbReference type="EMBL" id="ARN81398.1"/>
    </source>
</evidence>
<gene>
    <name evidence="2" type="ORF">B1812_10270</name>
</gene>
<feature type="domain" description="SnoaL-like" evidence="1">
    <location>
        <begin position="180"/>
        <end position="277"/>
    </location>
</feature>
<dbReference type="InterPro" id="IPR037401">
    <property type="entry name" value="SnoaL-like"/>
</dbReference>
<dbReference type="PANTHER" id="PTHR41252">
    <property type="entry name" value="BLR2505 PROTEIN"/>
    <property type="match status" value="1"/>
</dbReference>
<organism evidence="2 3">
    <name type="scientific">Methylocystis bryophila</name>
    <dbReference type="NCBI Taxonomy" id="655015"/>
    <lineage>
        <taxon>Bacteria</taxon>
        <taxon>Pseudomonadati</taxon>
        <taxon>Pseudomonadota</taxon>
        <taxon>Alphaproteobacteria</taxon>
        <taxon>Hyphomicrobiales</taxon>
        <taxon>Methylocystaceae</taxon>
        <taxon>Methylocystis</taxon>
    </lineage>
</organism>
<keyword evidence="3" id="KW-1185">Reference proteome</keyword>
<protein>
    <recommendedName>
        <fullName evidence="1">SnoaL-like domain-containing protein</fullName>
    </recommendedName>
</protein>
<evidence type="ECO:0000259" key="1">
    <source>
        <dbReference type="Pfam" id="PF12680"/>
    </source>
</evidence>
<dbReference type="EMBL" id="CP019948">
    <property type="protein sequence ID" value="ARN81398.1"/>
    <property type="molecule type" value="Genomic_DNA"/>
</dbReference>
<dbReference type="SUPFAM" id="SSF54427">
    <property type="entry name" value="NTF2-like"/>
    <property type="match status" value="2"/>
</dbReference>
<sequence>MQDRARPPTERPGGEMRRRLVEITQARLAGRIDLVGRHFAPDVIIHCSKFGVFLPGVIQGRDAFVANLKRAEEEWEPFEGEILQILVEGARNAMRWRASWRHRGTGHVCSLDMAYFLRWRDGLIVEMHEYMDSPVSKPDAFGAVKPLASLIARSNPGLTRTEMVDCARELADYLTPRGPDYDRLRRHYCPDIVCEFVGDRARIPYAGRHIGVDAVIGIVKSINVDFEQLDFSLSDILVDGEALACRRTVEWRHRGTGRRGVVELAEFLRFENGRVVELVEYRDSVTILEMQGELETP</sequence>
<dbReference type="STRING" id="655015.B1812_10270"/>
<dbReference type="Proteomes" id="UP000193978">
    <property type="component" value="Chromosome"/>
</dbReference>
<dbReference type="RefSeq" id="WP_085771499.1">
    <property type="nucleotide sequence ID" value="NZ_CBEHVB010000011.1"/>
</dbReference>
<dbReference type="InterPro" id="IPR032710">
    <property type="entry name" value="NTF2-like_dom_sf"/>
</dbReference>
<accession>A0A1W6MUW3</accession>
<dbReference type="Pfam" id="PF12680">
    <property type="entry name" value="SnoaL_2"/>
    <property type="match status" value="2"/>
</dbReference>
<dbReference type="OrthoDB" id="8480116at2"/>
<dbReference type="Gene3D" id="3.10.450.50">
    <property type="match status" value="2"/>
</dbReference>
<dbReference type="KEGG" id="mbry:B1812_10270"/>
<reference evidence="2 3" key="1">
    <citation type="submission" date="2017-02" db="EMBL/GenBank/DDBJ databases">
        <authorList>
            <person name="Peterson S.W."/>
        </authorList>
    </citation>
    <scope>NUCLEOTIDE SEQUENCE [LARGE SCALE GENOMIC DNA]</scope>
    <source>
        <strain evidence="2 3">S285</strain>
    </source>
</reference>
<proteinExistence type="predicted"/>
<dbReference type="PANTHER" id="PTHR41252:SF1">
    <property type="entry name" value="BLR2505 PROTEIN"/>
    <property type="match status" value="1"/>
</dbReference>
<dbReference type="AlphaFoldDB" id="A0A1W6MUW3"/>